<evidence type="ECO:0000313" key="3">
    <source>
        <dbReference type="Proteomes" id="UP000249218"/>
    </source>
</evidence>
<reference evidence="2 3" key="1">
    <citation type="journal article" date="2017" name="BMC Biol.">
        <title>Genomic innovations, transcriptional plasticity and gene loss underlying the evolution and divergence of two highly polyphagous and invasive Helicoverpa pest species.</title>
        <authorList>
            <person name="Pearce S.L."/>
            <person name="Clarke D.F."/>
            <person name="East P.D."/>
            <person name="Elfekih S."/>
            <person name="Gordon K.H."/>
            <person name="Jermiin L.S."/>
            <person name="McGaughran A."/>
            <person name="Oakeshott J.G."/>
            <person name="Papanikolaou A."/>
            <person name="Perera O.P."/>
            <person name="Rane R.V."/>
            <person name="Richards S."/>
            <person name="Tay W.T."/>
            <person name="Walsh T.K."/>
            <person name="Anderson A."/>
            <person name="Anderson C.J."/>
            <person name="Asgari S."/>
            <person name="Board P.G."/>
            <person name="Bretschneider A."/>
            <person name="Campbell P.M."/>
            <person name="Chertemps T."/>
            <person name="Christeller J.T."/>
            <person name="Coppin C.W."/>
            <person name="Downes S.J."/>
            <person name="Duan G."/>
            <person name="Farnsworth C.A."/>
            <person name="Good R.T."/>
            <person name="Han L.B."/>
            <person name="Han Y.C."/>
            <person name="Hatje K."/>
            <person name="Horne I."/>
            <person name="Huang Y.P."/>
            <person name="Hughes D.S."/>
            <person name="Jacquin-Joly E."/>
            <person name="James W."/>
            <person name="Jhangiani S."/>
            <person name="Kollmar M."/>
            <person name="Kuwar S.S."/>
            <person name="Li S."/>
            <person name="Liu N.Y."/>
            <person name="Maibeche M.T."/>
            <person name="Miller J.R."/>
            <person name="Montagne N."/>
            <person name="Perry T."/>
            <person name="Qu J."/>
            <person name="Song S.V."/>
            <person name="Sutton G.G."/>
            <person name="Vogel H."/>
            <person name="Walenz B.P."/>
            <person name="Xu W."/>
            <person name="Zhang H.J."/>
            <person name="Zou Z."/>
            <person name="Batterham P."/>
            <person name="Edwards O.R."/>
            <person name="Feyereisen R."/>
            <person name="Gibbs R.A."/>
            <person name="Heckel D.G."/>
            <person name="McGrath A."/>
            <person name="Robin C."/>
            <person name="Scherer S.E."/>
            <person name="Worley K.C."/>
            <person name="Wu Y.D."/>
        </authorList>
    </citation>
    <scope>NUCLEOTIDE SEQUENCE [LARGE SCALE GENOMIC DNA]</scope>
    <source>
        <strain evidence="2">Harm_GR_Male_#8</strain>
        <tissue evidence="2">Whole organism</tissue>
    </source>
</reference>
<dbReference type="Proteomes" id="UP000249218">
    <property type="component" value="Unassembled WGS sequence"/>
</dbReference>
<dbReference type="OrthoDB" id="2130750at2759"/>
<keyword evidence="3" id="KW-1185">Reference proteome</keyword>
<evidence type="ECO:0000313" key="2">
    <source>
        <dbReference type="EMBL" id="PZC73199.1"/>
    </source>
</evidence>
<gene>
    <name evidence="2" type="primary">HaOG209931</name>
    <name evidence="2" type="ORF">B5X24_HaOG209931</name>
</gene>
<sequence length="160" mass="18563">MITYYTIICKKKIIDFFSKFFNIKLTFIAERCALRALRPLEHPASAAAVARRQAAAQLERQLASLHTEWTLFVARSGLVKFPSEPGQYGHALQLHKQKQRQVRRQLEMKLAALQAEVRQQLLVHRPWRCVEADFAEFPAPELAAVSIYTILYLRKQELKE</sequence>
<proteinExistence type="predicted"/>
<accession>A0A2W1BD87</accession>
<evidence type="ECO:0000256" key="1">
    <source>
        <dbReference type="SAM" id="Coils"/>
    </source>
</evidence>
<keyword evidence="1" id="KW-0175">Coiled coil</keyword>
<feature type="coiled-coil region" evidence="1">
    <location>
        <begin position="96"/>
        <end position="123"/>
    </location>
</feature>
<protein>
    <submittedName>
        <fullName evidence="2">Uncharacterized protein</fullName>
    </submittedName>
</protein>
<organism evidence="2 3">
    <name type="scientific">Helicoverpa armigera</name>
    <name type="common">Cotton bollworm</name>
    <name type="synonym">Heliothis armigera</name>
    <dbReference type="NCBI Taxonomy" id="29058"/>
    <lineage>
        <taxon>Eukaryota</taxon>
        <taxon>Metazoa</taxon>
        <taxon>Ecdysozoa</taxon>
        <taxon>Arthropoda</taxon>
        <taxon>Hexapoda</taxon>
        <taxon>Insecta</taxon>
        <taxon>Pterygota</taxon>
        <taxon>Neoptera</taxon>
        <taxon>Endopterygota</taxon>
        <taxon>Lepidoptera</taxon>
        <taxon>Glossata</taxon>
        <taxon>Ditrysia</taxon>
        <taxon>Noctuoidea</taxon>
        <taxon>Noctuidae</taxon>
        <taxon>Heliothinae</taxon>
        <taxon>Helicoverpa</taxon>
    </lineage>
</organism>
<dbReference type="EMBL" id="KZ150120">
    <property type="protein sequence ID" value="PZC73199.1"/>
    <property type="molecule type" value="Genomic_DNA"/>
</dbReference>
<dbReference type="AlphaFoldDB" id="A0A2W1BD87"/>
<name>A0A2W1BD87_HELAM</name>